<organism evidence="2 3">
    <name type="scientific">Saltatorellus ferox</name>
    <dbReference type="NCBI Taxonomy" id="2528018"/>
    <lineage>
        <taxon>Bacteria</taxon>
        <taxon>Pseudomonadati</taxon>
        <taxon>Planctomycetota</taxon>
        <taxon>Planctomycetia</taxon>
        <taxon>Planctomycetia incertae sedis</taxon>
        <taxon>Saltatorellus</taxon>
    </lineage>
</organism>
<sequence length="679" mass="72919">MEADVGGKVWPGLGISAVLLAAAIGVVLFSGTGQVAPDDGPALVSPSATATATAAADATEVDALPAAGAERSAVVSIAESPQELAESSALEIEGRVEMEASMEEKDLVKVAVLVHGDRWLSDREAGFEGNLLWGATPATRAMQTIKMTSATEGVVEVHGRPSTHEEFADIHLAGFVFRPTSLDETPGGAAELLLNLEPVPGATLVWAESMPLGQRVPIEIVMSARDEPTVPKEEWWGDASVRVERNSDCQLPFLLPRLVRKESVWIGAPGRAWRAFPVGPDDLEVEVQLVDEASLRVLHDGPGALDPSTGRPVVPLHVILESLHSGTLQVKPVVDRAPILFAGLSRGEYRVRVARGTTHDAEEVSGTTQFKIEAGESVEVNLTRGFADQHLGSIRLHVSGSDEVMALGAEAGLEVTVLRRAEPGARWPWIRERTMRPGEGAPDGVRLFEKKGLVPGEYLVTVSPLGSHAPCEVHAGKVTNVDLRLEEPGWLTLRLPEGYDADMCIVSITTAAMNPKDRYYFPYNRMVAEALDGRHPIIPGTYRMDVYSLGAGDLPPLAAYDFVVRSGQECLVAPEPLPNLRFEVEVHEARAGQEGKPIALPFDFWANVKMISQATGEQLFGVTSFTGDASTCIGISVSLAVEPETIRLELPENPFWTFAPPEPFDLVDGMTVVLQATAK</sequence>
<name>A0A518F0J6_9BACT</name>
<gene>
    <name evidence="2" type="ORF">Poly30_54220</name>
</gene>
<dbReference type="EMBL" id="CP036434">
    <property type="protein sequence ID" value="QDV09862.1"/>
    <property type="molecule type" value="Genomic_DNA"/>
</dbReference>
<protein>
    <submittedName>
        <fullName evidence="2">Uncharacterized protein</fullName>
    </submittedName>
</protein>
<dbReference type="OrthoDB" id="9846045at2"/>
<keyword evidence="1" id="KW-0812">Transmembrane</keyword>
<dbReference type="AlphaFoldDB" id="A0A518F0J6"/>
<evidence type="ECO:0000313" key="2">
    <source>
        <dbReference type="EMBL" id="QDV09862.1"/>
    </source>
</evidence>
<keyword evidence="1" id="KW-1133">Transmembrane helix</keyword>
<evidence type="ECO:0000256" key="1">
    <source>
        <dbReference type="SAM" id="Phobius"/>
    </source>
</evidence>
<accession>A0A518F0J6</accession>
<keyword evidence="1" id="KW-0472">Membrane</keyword>
<dbReference type="RefSeq" id="WP_145205005.1">
    <property type="nucleotide sequence ID" value="NZ_CP036434.1"/>
</dbReference>
<keyword evidence="3" id="KW-1185">Reference proteome</keyword>
<feature type="transmembrane region" description="Helical" evidence="1">
    <location>
        <begin position="12"/>
        <end position="31"/>
    </location>
</feature>
<dbReference type="Proteomes" id="UP000320390">
    <property type="component" value="Chromosome"/>
</dbReference>
<reference evidence="2 3" key="1">
    <citation type="submission" date="2019-02" db="EMBL/GenBank/DDBJ databases">
        <title>Deep-cultivation of Planctomycetes and their phenomic and genomic characterization uncovers novel biology.</title>
        <authorList>
            <person name="Wiegand S."/>
            <person name="Jogler M."/>
            <person name="Boedeker C."/>
            <person name="Pinto D."/>
            <person name="Vollmers J."/>
            <person name="Rivas-Marin E."/>
            <person name="Kohn T."/>
            <person name="Peeters S.H."/>
            <person name="Heuer A."/>
            <person name="Rast P."/>
            <person name="Oberbeckmann S."/>
            <person name="Bunk B."/>
            <person name="Jeske O."/>
            <person name="Meyerdierks A."/>
            <person name="Storesund J.E."/>
            <person name="Kallscheuer N."/>
            <person name="Luecker S."/>
            <person name="Lage O.M."/>
            <person name="Pohl T."/>
            <person name="Merkel B.J."/>
            <person name="Hornburger P."/>
            <person name="Mueller R.-W."/>
            <person name="Bruemmer F."/>
            <person name="Labrenz M."/>
            <person name="Spormann A.M."/>
            <person name="Op den Camp H."/>
            <person name="Overmann J."/>
            <person name="Amann R."/>
            <person name="Jetten M.S.M."/>
            <person name="Mascher T."/>
            <person name="Medema M.H."/>
            <person name="Devos D.P."/>
            <person name="Kaster A.-K."/>
            <person name="Ovreas L."/>
            <person name="Rohde M."/>
            <person name="Galperin M.Y."/>
            <person name="Jogler C."/>
        </authorList>
    </citation>
    <scope>NUCLEOTIDE SEQUENCE [LARGE SCALE GENOMIC DNA]</scope>
    <source>
        <strain evidence="2 3">Poly30</strain>
    </source>
</reference>
<evidence type="ECO:0000313" key="3">
    <source>
        <dbReference type="Proteomes" id="UP000320390"/>
    </source>
</evidence>
<proteinExistence type="predicted"/>